<accession>A0A1Y3DTL8</accession>
<dbReference type="VEuPathDB" id="PlasmoDB:PKNH_1330300"/>
<feature type="region of interest" description="Disordered" evidence="1">
    <location>
        <begin position="522"/>
        <end position="590"/>
    </location>
</feature>
<feature type="compositionally biased region" description="Polar residues" evidence="1">
    <location>
        <begin position="581"/>
        <end position="590"/>
    </location>
</feature>
<evidence type="ECO:0000256" key="1">
    <source>
        <dbReference type="SAM" id="MobiDB-lite"/>
    </source>
</evidence>
<dbReference type="AlphaFoldDB" id="A0A1Y3DTL8"/>
<proteinExistence type="predicted"/>
<evidence type="ECO:0000313" key="2">
    <source>
        <dbReference type="EMBL" id="OTN67630.1"/>
    </source>
</evidence>
<dbReference type="Proteomes" id="UP000195012">
    <property type="component" value="Unassembled WGS sequence"/>
</dbReference>
<name>A0A1Y3DTL8_PLAKN</name>
<dbReference type="VEuPathDB" id="PlasmoDB:PKNOH_S05374900"/>
<dbReference type="VEuPathDB" id="PlasmoDB:PKA1H_130035900"/>
<protein>
    <submittedName>
        <fullName evidence="2">KIR protein</fullName>
    </submittedName>
</protein>
<reference evidence="2 3" key="1">
    <citation type="submission" date="2017-05" db="EMBL/GenBank/DDBJ databases">
        <title>PacBio assembly of a Plasmodium knowlesi genome sequence with Hi-C correction and manual annotation of the SICAvar gene family.</title>
        <authorList>
            <person name="Lapp S.A."/>
            <person name="Geraldo J.A."/>
            <person name="Chien J.-T."/>
            <person name="Ay F."/>
            <person name="Pakala S.B."/>
            <person name="Batugedara G."/>
            <person name="Humphrey J.C."/>
            <person name="Debarry J.D."/>
            <person name="Le Roch K.G."/>
            <person name="Galinski M.R."/>
            <person name="Kissinger J.C."/>
        </authorList>
    </citation>
    <scope>NUCLEOTIDE SEQUENCE [LARGE SCALE GENOMIC DNA]</scope>
    <source>
        <strain evidence="3">Malayan Strain Pk1 (A+)</strain>
    </source>
</reference>
<comment type="caution">
    <text evidence="2">The sequence shown here is derived from an EMBL/GenBank/DDBJ whole genome shotgun (WGS) entry which is preliminary data.</text>
</comment>
<dbReference type="EMBL" id="NETL01000019">
    <property type="protein sequence ID" value="OTN67630.1"/>
    <property type="molecule type" value="Genomic_DNA"/>
</dbReference>
<feature type="compositionally biased region" description="Polar residues" evidence="1">
    <location>
        <begin position="522"/>
        <end position="552"/>
    </location>
</feature>
<sequence length="590" mass="65913">MSGSSEEGKKLQCNKTLGDLQSYKSQLGQRIEKISSNEKNAAEGVAPVWCCLSNIYNSSNDKFGPCHLIYYTVGSMIYKKLKDKNKFDEIMKEVYDILKPQLKTSECNIRGNSDSGKKLFELMEKFSYYNLDRRNVWKESEGDSQKVNCEGCADYLREVSSACKVVEAYCKEEQNNKKCGVIELDEGDESSPGYVAQLIDSFIPKTENGKITEEELQRLKEKQECLKELPSDMKHRTFSDIKNQCSDGNGRFAGVMKERLRTSLNESGCGANCANQIIRGACSARGTHESSSPNGDHCTSLYYYIGSVISTVPGSVTLFKDFMNSVYEKLGEFGISGECTNIHPKLDDKTTFDNMKSVYYYTRDYTTIRPYIQVPGAGGFSCTDIIRGYLDNVLSAYKYMEQECPQGDEYGSRNNKQWCKNFKSMTATRSLTELLQLKSSLEHISSLSTADSTTAVTTGSAVGGTLFTLGLPLAAFLSYKYDLLPSGIRKFFHNGRSGTRMRRSAFEPNSDAEMENFTEYYTENGSTTTDPTEYSTVAGSSSNLTTTSTEDSSILYDEDGPSRSPPLPRKKRGGGNNRRGQNISYHSMER</sequence>
<gene>
    <name evidence="2" type="ORF">PKNOH_S05374900</name>
</gene>
<evidence type="ECO:0000313" key="3">
    <source>
        <dbReference type="Proteomes" id="UP000195012"/>
    </source>
</evidence>
<organism evidence="2 3">
    <name type="scientific">Plasmodium knowlesi</name>
    <dbReference type="NCBI Taxonomy" id="5850"/>
    <lineage>
        <taxon>Eukaryota</taxon>
        <taxon>Sar</taxon>
        <taxon>Alveolata</taxon>
        <taxon>Apicomplexa</taxon>
        <taxon>Aconoidasida</taxon>
        <taxon>Haemosporida</taxon>
        <taxon>Plasmodiidae</taxon>
        <taxon>Plasmodium</taxon>
        <taxon>Plasmodium (Plasmodium)</taxon>
    </lineage>
</organism>